<dbReference type="Proteomes" id="UP000494256">
    <property type="component" value="Unassembled WGS sequence"/>
</dbReference>
<evidence type="ECO:0000313" key="2">
    <source>
        <dbReference type="EMBL" id="CAB3223840.1"/>
    </source>
</evidence>
<comment type="caution">
    <text evidence="3">The sequence shown here is derived from an EMBL/GenBank/DDBJ whole genome shotgun (WGS) entry which is preliminary data.</text>
</comment>
<name>A0A8S1AL10_ARCPL</name>
<dbReference type="OrthoDB" id="8300214at2759"/>
<protein>
    <recommendedName>
        <fullName evidence="1">Methyltransferase type 11 domain-containing protein</fullName>
    </recommendedName>
</protein>
<evidence type="ECO:0000259" key="1">
    <source>
        <dbReference type="Pfam" id="PF08241"/>
    </source>
</evidence>
<evidence type="ECO:0000313" key="3">
    <source>
        <dbReference type="EMBL" id="CAB3247486.1"/>
    </source>
</evidence>
<dbReference type="Proteomes" id="UP000494106">
    <property type="component" value="Unassembled WGS sequence"/>
</dbReference>
<dbReference type="InterPro" id="IPR029063">
    <property type="entry name" value="SAM-dependent_MTases_sf"/>
</dbReference>
<gene>
    <name evidence="3" type="ORF">APLA_LOCUS11950</name>
    <name evidence="2" type="ORF">APLA_LOCUS1832</name>
</gene>
<dbReference type="Gene3D" id="3.40.50.150">
    <property type="entry name" value="Vaccinia Virus protein VP39"/>
    <property type="match status" value="1"/>
</dbReference>
<keyword evidence="4" id="KW-1185">Reference proteome</keyword>
<dbReference type="SUPFAM" id="SSF53335">
    <property type="entry name" value="S-adenosyl-L-methionine-dependent methyltransferases"/>
    <property type="match status" value="1"/>
</dbReference>
<evidence type="ECO:0000313" key="4">
    <source>
        <dbReference type="Proteomes" id="UP000494106"/>
    </source>
</evidence>
<dbReference type="Pfam" id="PF08241">
    <property type="entry name" value="Methyltransf_11"/>
    <property type="match status" value="1"/>
</dbReference>
<dbReference type="PANTHER" id="PTHR43861">
    <property type="entry name" value="TRANS-ACONITATE 2-METHYLTRANSFERASE-RELATED"/>
    <property type="match status" value="1"/>
</dbReference>
<sequence length="267" mass="31178">MQKRDVIAFLDQYAVNIKWKKNNRIMDVGCGDGGNTSILTNYVPTDFKLVGCDISTNMVKFANDNYSNERTSFAVLDIAGCLPDSMKGKFDQVFSFYALHWVLDQRRAFENIYNLLDQDGKCFMMILCNNPVFDVYRILSRTSKWCTWVYDVQNYISPYHDSEKPEREITTLMESIGYTDINVQCKDSNFSYPDIDIARKHFAALNPFKIPKDKNNDFMDDYIEVLKELENRHKLNTKNFLNGITLYYKLLFVFGRKPSSSEHCSKY</sequence>
<feature type="domain" description="Methyltransferase type 11" evidence="1">
    <location>
        <begin position="27"/>
        <end position="123"/>
    </location>
</feature>
<dbReference type="EMBL" id="CADEBC010000135">
    <property type="protein sequence ID" value="CAB3223840.1"/>
    <property type="molecule type" value="Genomic_DNA"/>
</dbReference>
<proteinExistence type="predicted"/>
<dbReference type="GO" id="GO:0008757">
    <property type="term" value="F:S-adenosylmethionine-dependent methyltransferase activity"/>
    <property type="evidence" value="ECO:0007669"/>
    <property type="project" value="InterPro"/>
</dbReference>
<accession>A0A8S1AL10</accession>
<dbReference type="EMBL" id="CADEBD010000337">
    <property type="protein sequence ID" value="CAB3247486.1"/>
    <property type="molecule type" value="Genomic_DNA"/>
</dbReference>
<dbReference type="InterPro" id="IPR013216">
    <property type="entry name" value="Methyltransf_11"/>
</dbReference>
<dbReference type="AlphaFoldDB" id="A0A8S1AL10"/>
<organism evidence="3 5">
    <name type="scientific">Arctia plantaginis</name>
    <name type="common">Wood tiger moth</name>
    <name type="synonym">Phalaena plantaginis</name>
    <dbReference type="NCBI Taxonomy" id="874455"/>
    <lineage>
        <taxon>Eukaryota</taxon>
        <taxon>Metazoa</taxon>
        <taxon>Ecdysozoa</taxon>
        <taxon>Arthropoda</taxon>
        <taxon>Hexapoda</taxon>
        <taxon>Insecta</taxon>
        <taxon>Pterygota</taxon>
        <taxon>Neoptera</taxon>
        <taxon>Endopterygota</taxon>
        <taxon>Lepidoptera</taxon>
        <taxon>Glossata</taxon>
        <taxon>Ditrysia</taxon>
        <taxon>Noctuoidea</taxon>
        <taxon>Erebidae</taxon>
        <taxon>Arctiinae</taxon>
        <taxon>Arctia</taxon>
    </lineage>
</organism>
<evidence type="ECO:0000313" key="5">
    <source>
        <dbReference type="Proteomes" id="UP000494256"/>
    </source>
</evidence>
<dbReference type="PANTHER" id="PTHR43861:SF1">
    <property type="entry name" value="TRANS-ACONITATE 2-METHYLTRANSFERASE"/>
    <property type="match status" value="1"/>
</dbReference>
<reference evidence="4 5" key="1">
    <citation type="submission" date="2020-04" db="EMBL/GenBank/DDBJ databases">
        <authorList>
            <person name="Wallbank WR R."/>
            <person name="Pardo Diaz C."/>
            <person name="Kozak K."/>
            <person name="Martin S."/>
            <person name="Jiggins C."/>
            <person name="Moest M."/>
            <person name="Warren A I."/>
            <person name="Byers J.R.P. K."/>
            <person name="Montejo-Kovacevich G."/>
            <person name="Yen C E."/>
        </authorList>
    </citation>
    <scope>NUCLEOTIDE SEQUENCE [LARGE SCALE GENOMIC DNA]</scope>
</reference>
<dbReference type="CDD" id="cd02440">
    <property type="entry name" value="AdoMet_MTases"/>
    <property type="match status" value="1"/>
</dbReference>